<evidence type="ECO:0000256" key="2">
    <source>
        <dbReference type="ARBA" id="ARBA00022475"/>
    </source>
</evidence>
<dbReference type="GO" id="GO:0009103">
    <property type="term" value="P:lipopolysaccharide biosynthetic process"/>
    <property type="evidence" value="ECO:0007669"/>
    <property type="project" value="UniProtKB-ARBA"/>
</dbReference>
<gene>
    <name evidence="10" type="ORF">C8P68_102667</name>
</gene>
<feature type="transmembrane region" description="Helical" evidence="8">
    <location>
        <begin position="165"/>
        <end position="194"/>
    </location>
</feature>
<dbReference type="OrthoDB" id="1441547at2"/>
<evidence type="ECO:0000259" key="9">
    <source>
        <dbReference type="Pfam" id="PF13231"/>
    </source>
</evidence>
<comment type="caution">
    <text evidence="10">The sequence shown here is derived from an EMBL/GenBank/DDBJ whole genome shotgun (WGS) entry which is preliminary data.</text>
</comment>
<reference evidence="10 11" key="1">
    <citation type="submission" date="2018-04" db="EMBL/GenBank/DDBJ databases">
        <title>Genomic Encyclopedia of Archaeal and Bacterial Type Strains, Phase II (KMG-II): from individual species to whole genera.</title>
        <authorList>
            <person name="Goeker M."/>
        </authorList>
    </citation>
    <scope>NUCLEOTIDE SEQUENCE [LARGE SCALE GENOMIC DNA]</scope>
    <source>
        <strain evidence="10 11">DSM 26809</strain>
    </source>
</reference>
<evidence type="ECO:0000256" key="5">
    <source>
        <dbReference type="ARBA" id="ARBA00022692"/>
    </source>
</evidence>
<dbReference type="PANTHER" id="PTHR33908:SF11">
    <property type="entry name" value="MEMBRANE PROTEIN"/>
    <property type="match status" value="1"/>
</dbReference>
<feature type="transmembrane region" description="Helical" evidence="8">
    <location>
        <begin position="69"/>
        <end position="90"/>
    </location>
</feature>
<keyword evidence="11" id="KW-1185">Reference proteome</keyword>
<sequence>MSRRLTRNPFLIFSPFLFIYSWFIIAHKWPKLYGDEIRYVDFAHNLIHGFYSPAAPHINLWNGPGFPLVIWPFIALHVPVLYITLLNALYQYFAVVMLYKSVRLVASHTIALVAALLLAIYPNAFSVLPILYTEALTVFLISAFVYSITLFYAKRKNKHLIIAGLLLGFLTLVKIIFGYVLILGLVISAVTALFKRNKTNALKSSYIFLLALGVTLPYLAYTYRLTGKPFYWGNSGGMSLYWMSTPYEHEYGDWKVPQLNNHQYPILFKSAETVAILKKNHAKEIQFILKHNELEQDALFKQYAIRNIRQHPFKFIKNYYYNASRMLFNFPYSYSYQDGAIVTNIISGSLILFSAILGLIATWVNRRSLIFPVKLLLLISGVYLGLSGALSAYPRQFDVMMPVLLFWLGFLAARIPTPTFRFVDENANIDDISLQDLSGTGIDIEKTVKD</sequence>
<feature type="transmembrane region" description="Helical" evidence="8">
    <location>
        <begin position="102"/>
        <end position="124"/>
    </location>
</feature>
<dbReference type="GO" id="GO:0016763">
    <property type="term" value="F:pentosyltransferase activity"/>
    <property type="evidence" value="ECO:0007669"/>
    <property type="project" value="TreeGrafter"/>
</dbReference>
<keyword evidence="4 10" id="KW-0808">Transferase</keyword>
<dbReference type="PANTHER" id="PTHR33908">
    <property type="entry name" value="MANNOSYLTRANSFERASE YKCB-RELATED"/>
    <property type="match status" value="1"/>
</dbReference>
<dbReference type="InterPro" id="IPR038731">
    <property type="entry name" value="RgtA/B/C-like"/>
</dbReference>
<evidence type="ECO:0000256" key="8">
    <source>
        <dbReference type="SAM" id="Phobius"/>
    </source>
</evidence>
<feature type="transmembrane region" description="Helical" evidence="8">
    <location>
        <begin position="206"/>
        <end position="223"/>
    </location>
</feature>
<protein>
    <submittedName>
        <fullName evidence="10">Dolichyl-phosphate-mannose-protein mannosyltransferase</fullName>
    </submittedName>
</protein>
<feature type="domain" description="Glycosyltransferase RgtA/B/C/D-like" evidence="9">
    <location>
        <begin position="64"/>
        <end position="218"/>
    </location>
</feature>
<keyword evidence="3 10" id="KW-0328">Glycosyltransferase</keyword>
<proteinExistence type="predicted"/>
<comment type="subcellular location">
    <subcellularLocation>
        <location evidence="1">Cell membrane</location>
        <topology evidence="1">Multi-pass membrane protein</topology>
    </subcellularLocation>
</comment>
<feature type="transmembrane region" description="Helical" evidence="8">
    <location>
        <begin position="12"/>
        <end position="29"/>
    </location>
</feature>
<dbReference type="Pfam" id="PF13231">
    <property type="entry name" value="PMT_2"/>
    <property type="match status" value="1"/>
</dbReference>
<organism evidence="10 11">
    <name type="scientific">Mucilaginibacter yixingensis</name>
    <dbReference type="NCBI Taxonomy" id="1295612"/>
    <lineage>
        <taxon>Bacteria</taxon>
        <taxon>Pseudomonadati</taxon>
        <taxon>Bacteroidota</taxon>
        <taxon>Sphingobacteriia</taxon>
        <taxon>Sphingobacteriales</taxon>
        <taxon>Sphingobacteriaceae</taxon>
        <taxon>Mucilaginibacter</taxon>
    </lineage>
</organism>
<evidence type="ECO:0000313" key="10">
    <source>
        <dbReference type="EMBL" id="PTQ99837.1"/>
    </source>
</evidence>
<dbReference type="AlphaFoldDB" id="A0A2T5JDJ0"/>
<name>A0A2T5JDJ0_9SPHI</name>
<accession>A0A2T5JDJ0</accession>
<evidence type="ECO:0000313" key="11">
    <source>
        <dbReference type="Proteomes" id="UP000244168"/>
    </source>
</evidence>
<feature type="transmembrane region" description="Helical" evidence="8">
    <location>
        <begin position="341"/>
        <end position="363"/>
    </location>
</feature>
<dbReference type="RefSeq" id="WP_107827746.1">
    <property type="nucleotide sequence ID" value="NZ_CP160205.1"/>
</dbReference>
<evidence type="ECO:0000256" key="3">
    <source>
        <dbReference type="ARBA" id="ARBA00022676"/>
    </source>
</evidence>
<dbReference type="EMBL" id="QAOQ01000002">
    <property type="protein sequence ID" value="PTQ99837.1"/>
    <property type="molecule type" value="Genomic_DNA"/>
</dbReference>
<keyword evidence="6 8" id="KW-1133">Transmembrane helix</keyword>
<keyword evidence="2" id="KW-1003">Cell membrane</keyword>
<dbReference type="InterPro" id="IPR050297">
    <property type="entry name" value="LipidA_mod_glycosyltrf_83"/>
</dbReference>
<keyword evidence="5 8" id="KW-0812">Transmembrane</keyword>
<evidence type="ECO:0000256" key="6">
    <source>
        <dbReference type="ARBA" id="ARBA00022989"/>
    </source>
</evidence>
<dbReference type="Proteomes" id="UP000244168">
    <property type="component" value="Unassembled WGS sequence"/>
</dbReference>
<evidence type="ECO:0000256" key="7">
    <source>
        <dbReference type="ARBA" id="ARBA00023136"/>
    </source>
</evidence>
<dbReference type="GO" id="GO:0005886">
    <property type="term" value="C:plasma membrane"/>
    <property type="evidence" value="ECO:0007669"/>
    <property type="project" value="UniProtKB-SubCell"/>
</dbReference>
<feature type="transmembrane region" description="Helical" evidence="8">
    <location>
        <begin position="130"/>
        <end position="153"/>
    </location>
</feature>
<feature type="transmembrane region" description="Helical" evidence="8">
    <location>
        <begin position="375"/>
        <end position="393"/>
    </location>
</feature>
<keyword evidence="7 8" id="KW-0472">Membrane</keyword>
<evidence type="ECO:0000256" key="4">
    <source>
        <dbReference type="ARBA" id="ARBA00022679"/>
    </source>
</evidence>
<evidence type="ECO:0000256" key="1">
    <source>
        <dbReference type="ARBA" id="ARBA00004651"/>
    </source>
</evidence>